<protein>
    <submittedName>
        <fullName evidence="3">Nuclear transport factor 2 family protein</fullName>
    </submittedName>
</protein>
<dbReference type="PROSITE" id="PS51257">
    <property type="entry name" value="PROKAR_LIPOPROTEIN"/>
    <property type="match status" value="1"/>
</dbReference>
<feature type="domain" description="DUF4440" evidence="2">
    <location>
        <begin position="34"/>
        <end position="145"/>
    </location>
</feature>
<sequence>MKYLKLLLPTLLLAFTSCSISNATSESPTKESLLEAVNKFNRAFSEGDVATLVTMITDDYKHTNGSSKAISAQSWLSYLNKRNNDLASKDLIVHSYDMDQIEIVLDNTWAIVTGRVKTVSTFKGIRKESEFRITHLWTYENERWKRAGFHDGKIK</sequence>
<evidence type="ECO:0000256" key="1">
    <source>
        <dbReference type="SAM" id="SignalP"/>
    </source>
</evidence>
<organism evidence="3 4">
    <name type="scientific">Asprobacillus argus</name>
    <dbReference type="NCBI Taxonomy" id="3076534"/>
    <lineage>
        <taxon>Bacteria</taxon>
        <taxon>Pseudomonadati</taxon>
        <taxon>Bacteroidota</taxon>
        <taxon>Flavobacteriia</taxon>
        <taxon>Flavobacteriales</taxon>
        <taxon>Flavobacteriaceae</taxon>
        <taxon>Asprobacillus</taxon>
    </lineage>
</organism>
<evidence type="ECO:0000259" key="2">
    <source>
        <dbReference type="Pfam" id="PF14534"/>
    </source>
</evidence>
<dbReference type="EMBL" id="JAVTTO010000003">
    <property type="protein sequence ID" value="MDT7832588.1"/>
    <property type="molecule type" value="Genomic_DNA"/>
</dbReference>
<name>A0ABU3LGN1_9FLAO</name>
<dbReference type="Gene3D" id="3.10.450.50">
    <property type="match status" value="1"/>
</dbReference>
<proteinExistence type="predicted"/>
<dbReference type="RefSeq" id="WP_349241847.1">
    <property type="nucleotide sequence ID" value="NZ_JAVTTO010000003.1"/>
</dbReference>
<dbReference type="InterPro" id="IPR032710">
    <property type="entry name" value="NTF2-like_dom_sf"/>
</dbReference>
<keyword evidence="1" id="KW-0732">Signal</keyword>
<dbReference type="SUPFAM" id="SSF54427">
    <property type="entry name" value="NTF2-like"/>
    <property type="match status" value="1"/>
</dbReference>
<reference evidence="3 4" key="1">
    <citation type="submission" date="2023-09" db="EMBL/GenBank/DDBJ databases">
        <title>Novel taxa isolated from Blanes Bay.</title>
        <authorList>
            <person name="Rey-Velasco X."/>
            <person name="Lucena T."/>
        </authorList>
    </citation>
    <scope>NUCLEOTIDE SEQUENCE [LARGE SCALE GENOMIC DNA]</scope>
    <source>
        <strain evidence="3 4">S356</strain>
    </source>
</reference>
<dbReference type="Pfam" id="PF14534">
    <property type="entry name" value="DUF4440"/>
    <property type="match status" value="1"/>
</dbReference>
<feature type="chain" id="PRO_5045174990" evidence="1">
    <location>
        <begin position="24"/>
        <end position="155"/>
    </location>
</feature>
<accession>A0ABU3LGN1</accession>
<keyword evidence="4" id="KW-1185">Reference proteome</keyword>
<feature type="signal peptide" evidence="1">
    <location>
        <begin position="1"/>
        <end position="23"/>
    </location>
</feature>
<evidence type="ECO:0000313" key="3">
    <source>
        <dbReference type="EMBL" id="MDT7832588.1"/>
    </source>
</evidence>
<dbReference type="Proteomes" id="UP001257277">
    <property type="component" value="Unassembled WGS sequence"/>
</dbReference>
<gene>
    <name evidence="3" type="ORF">RQM59_09365</name>
</gene>
<dbReference type="InterPro" id="IPR027843">
    <property type="entry name" value="DUF4440"/>
</dbReference>
<evidence type="ECO:0000313" key="4">
    <source>
        <dbReference type="Proteomes" id="UP001257277"/>
    </source>
</evidence>
<comment type="caution">
    <text evidence="3">The sequence shown here is derived from an EMBL/GenBank/DDBJ whole genome shotgun (WGS) entry which is preliminary data.</text>
</comment>